<dbReference type="PANTHER" id="PTHR44942:SF4">
    <property type="entry name" value="METHYLTRANSFERASE TYPE 11 DOMAIN-CONTAINING PROTEIN"/>
    <property type="match status" value="1"/>
</dbReference>
<keyword evidence="2" id="KW-0808">Transferase</keyword>
<dbReference type="Pfam" id="PF13649">
    <property type="entry name" value="Methyltransf_25"/>
    <property type="match status" value="1"/>
</dbReference>
<dbReference type="PANTHER" id="PTHR44942">
    <property type="entry name" value="METHYLTRANSF_11 DOMAIN-CONTAINING PROTEIN"/>
    <property type="match status" value="1"/>
</dbReference>
<dbReference type="OrthoDB" id="10027013at2759"/>
<gene>
    <name evidence="4" type="ORF">C2E21_8453</name>
</gene>
<evidence type="ECO:0000259" key="3">
    <source>
        <dbReference type="Pfam" id="PF13649"/>
    </source>
</evidence>
<proteinExistence type="predicted"/>
<accession>A0A2P6TER2</accession>
<evidence type="ECO:0000256" key="1">
    <source>
        <dbReference type="ARBA" id="ARBA00022603"/>
    </source>
</evidence>
<sequence length="338" mass="35528">MATADSGPAGQPEPPGTRGAELFSQQAKLYAAYRPDYPEELYAAVLQFAALPHLGTALDVACGTGQVAAALSARFDRVWACDSTQAQLDRAVQRPNLRYFRAAAERLEGVGACTVDLLTAAQCLHWFDGPAFYAEARRVLQPGYGMPRFASVPGRPPLPPAALGRLQRALQELHTSVLGPYWDPQRWHVLNHYRGTEPGAEHFGVVQRQELAMHKDLGTDALLGYLATWSAYATYRRQQLEAPDPLQAFRQALLAALEEGRQAVTSQLAAGAAHAGAGGGSSSSSSAAAAGAAPQAQGAAVSAGGGGGGSDEDAPAVRVEWPLFLILAKQPVPLPAAG</sequence>
<dbReference type="AlphaFoldDB" id="A0A2P6TER2"/>
<dbReference type="GO" id="GO:0008168">
    <property type="term" value="F:methyltransferase activity"/>
    <property type="evidence" value="ECO:0007669"/>
    <property type="project" value="UniProtKB-KW"/>
</dbReference>
<dbReference type="CDD" id="cd02440">
    <property type="entry name" value="AdoMet_MTases"/>
    <property type="match status" value="1"/>
</dbReference>
<dbReference type="Gene3D" id="3.40.50.150">
    <property type="entry name" value="Vaccinia Virus protein VP39"/>
    <property type="match status" value="1"/>
</dbReference>
<dbReference type="Proteomes" id="UP000239899">
    <property type="component" value="Unassembled WGS sequence"/>
</dbReference>
<dbReference type="GO" id="GO:0032259">
    <property type="term" value="P:methylation"/>
    <property type="evidence" value="ECO:0007669"/>
    <property type="project" value="UniProtKB-KW"/>
</dbReference>
<dbReference type="InterPro" id="IPR041698">
    <property type="entry name" value="Methyltransf_25"/>
</dbReference>
<keyword evidence="1 4" id="KW-0489">Methyltransferase</keyword>
<comment type="caution">
    <text evidence="4">The sequence shown here is derived from an EMBL/GenBank/DDBJ whole genome shotgun (WGS) entry which is preliminary data.</text>
</comment>
<dbReference type="InterPro" id="IPR051052">
    <property type="entry name" value="Diverse_substrate_MTase"/>
</dbReference>
<dbReference type="EMBL" id="LHPG02000020">
    <property type="protein sequence ID" value="PRW21122.1"/>
    <property type="molecule type" value="Genomic_DNA"/>
</dbReference>
<name>A0A2P6TER2_CHLSO</name>
<feature type="domain" description="Methyltransferase" evidence="3">
    <location>
        <begin position="58"/>
        <end position="143"/>
    </location>
</feature>
<evidence type="ECO:0000313" key="5">
    <source>
        <dbReference type="Proteomes" id="UP000239899"/>
    </source>
</evidence>
<evidence type="ECO:0000313" key="4">
    <source>
        <dbReference type="EMBL" id="PRW21122.1"/>
    </source>
</evidence>
<protein>
    <submittedName>
        <fullName evidence="4">SAM-dependent methyltransferase</fullName>
    </submittedName>
</protein>
<dbReference type="STRING" id="3076.A0A2P6TER2"/>
<keyword evidence="5" id="KW-1185">Reference proteome</keyword>
<dbReference type="InterPro" id="IPR029063">
    <property type="entry name" value="SAM-dependent_MTases_sf"/>
</dbReference>
<reference evidence="4 5" key="1">
    <citation type="journal article" date="2018" name="Plant J.">
        <title>Genome sequences of Chlorella sorokiniana UTEX 1602 and Micractinium conductrix SAG 241.80: implications to maltose excretion by a green alga.</title>
        <authorList>
            <person name="Arriola M.B."/>
            <person name="Velmurugan N."/>
            <person name="Zhang Y."/>
            <person name="Plunkett M.H."/>
            <person name="Hondzo H."/>
            <person name="Barney B.M."/>
        </authorList>
    </citation>
    <scope>NUCLEOTIDE SEQUENCE [LARGE SCALE GENOMIC DNA]</scope>
    <source>
        <strain evidence="5">UTEX 1602</strain>
    </source>
</reference>
<organism evidence="4 5">
    <name type="scientific">Chlorella sorokiniana</name>
    <name type="common">Freshwater green alga</name>
    <dbReference type="NCBI Taxonomy" id="3076"/>
    <lineage>
        <taxon>Eukaryota</taxon>
        <taxon>Viridiplantae</taxon>
        <taxon>Chlorophyta</taxon>
        <taxon>core chlorophytes</taxon>
        <taxon>Trebouxiophyceae</taxon>
        <taxon>Chlorellales</taxon>
        <taxon>Chlorellaceae</taxon>
        <taxon>Chlorella clade</taxon>
        <taxon>Chlorella</taxon>
    </lineage>
</organism>
<dbReference type="SUPFAM" id="SSF53335">
    <property type="entry name" value="S-adenosyl-L-methionine-dependent methyltransferases"/>
    <property type="match status" value="1"/>
</dbReference>
<evidence type="ECO:0000256" key="2">
    <source>
        <dbReference type="ARBA" id="ARBA00022679"/>
    </source>
</evidence>